<dbReference type="SMR" id="A0A2J8PGR9"/>
<organism evidence="1 2">
    <name type="scientific">Pan troglodytes</name>
    <name type="common">Chimpanzee</name>
    <dbReference type="NCBI Taxonomy" id="9598"/>
    <lineage>
        <taxon>Eukaryota</taxon>
        <taxon>Metazoa</taxon>
        <taxon>Chordata</taxon>
        <taxon>Craniata</taxon>
        <taxon>Vertebrata</taxon>
        <taxon>Euteleostomi</taxon>
        <taxon>Mammalia</taxon>
        <taxon>Eutheria</taxon>
        <taxon>Euarchontoglires</taxon>
        <taxon>Primates</taxon>
        <taxon>Haplorrhini</taxon>
        <taxon>Catarrhini</taxon>
        <taxon>Hominidae</taxon>
        <taxon>Pan</taxon>
    </lineage>
</organism>
<sequence>SNDGEERLAVVRLLAKLFGSKDSDLATQNRPLWQCFLGRIFKG</sequence>
<dbReference type="EMBL" id="NBAG03000215">
    <property type="protein sequence ID" value="PNI83224.1"/>
    <property type="molecule type" value="Genomic_DNA"/>
</dbReference>
<feature type="non-terminal residue" evidence="1">
    <location>
        <position position="1"/>
    </location>
</feature>
<protein>
    <submittedName>
        <fullName evidence="1">PDS5A isoform 5</fullName>
    </submittedName>
</protein>
<dbReference type="AlphaFoldDB" id="A0A2J8PGR9"/>
<evidence type="ECO:0000313" key="1">
    <source>
        <dbReference type="EMBL" id="PNI83224.1"/>
    </source>
</evidence>
<evidence type="ECO:0000313" key="2">
    <source>
        <dbReference type="Proteomes" id="UP000236370"/>
    </source>
</evidence>
<dbReference type="Proteomes" id="UP000236370">
    <property type="component" value="Unassembled WGS sequence"/>
</dbReference>
<accession>A0A2J8PGR9</accession>
<reference evidence="1 2" key="1">
    <citation type="submission" date="2017-12" db="EMBL/GenBank/DDBJ databases">
        <title>High-resolution comparative analysis of great ape genomes.</title>
        <authorList>
            <person name="Pollen A."/>
            <person name="Hastie A."/>
            <person name="Hormozdiari F."/>
            <person name="Dougherty M."/>
            <person name="Liu R."/>
            <person name="Chaisson M."/>
            <person name="Hoppe E."/>
            <person name="Hill C."/>
            <person name="Pang A."/>
            <person name="Hillier L."/>
            <person name="Baker C."/>
            <person name="Armstrong J."/>
            <person name="Shendure J."/>
            <person name="Paten B."/>
            <person name="Wilson R."/>
            <person name="Chao H."/>
            <person name="Schneider V."/>
            <person name="Ventura M."/>
            <person name="Kronenberg Z."/>
            <person name="Murali S."/>
            <person name="Gordon D."/>
            <person name="Cantsilieris S."/>
            <person name="Munson K."/>
            <person name="Nelson B."/>
            <person name="Raja A."/>
            <person name="Underwood J."/>
            <person name="Diekhans M."/>
            <person name="Fiddes I."/>
            <person name="Haussler D."/>
            <person name="Eichler E."/>
        </authorList>
    </citation>
    <scope>NUCLEOTIDE SEQUENCE [LARGE SCALE GENOMIC DNA]</scope>
    <source>
        <strain evidence="1">Yerkes chimp pedigree #C0471</strain>
    </source>
</reference>
<gene>
    <name evidence="1" type="ORF">CK820_G0003736</name>
</gene>
<name>A0A2J8PGR9_PANTR</name>
<dbReference type="Pfam" id="PF20168">
    <property type="entry name" value="PDS5"/>
    <property type="match status" value="1"/>
</dbReference>
<comment type="caution">
    <text evidence="1">The sequence shown here is derived from an EMBL/GenBank/DDBJ whole genome shotgun (WGS) entry which is preliminary data.</text>
</comment>
<proteinExistence type="predicted"/>